<dbReference type="Pfam" id="PF01547">
    <property type="entry name" value="SBP_bac_1"/>
    <property type="match status" value="1"/>
</dbReference>
<dbReference type="InterPro" id="IPR006059">
    <property type="entry name" value="SBP"/>
</dbReference>
<dbReference type="PANTHER" id="PTHR43649">
    <property type="entry name" value="ARABINOSE-BINDING PROTEIN-RELATED"/>
    <property type="match status" value="1"/>
</dbReference>
<name>D5AFK6_STRGZ</name>
<dbReference type="CDD" id="cd13585">
    <property type="entry name" value="PBP2_TMBP_like"/>
    <property type="match status" value="1"/>
</dbReference>
<evidence type="ECO:0000256" key="3">
    <source>
        <dbReference type="ARBA" id="ARBA00022448"/>
    </source>
</evidence>
<dbReference type="EMBL" id="CP000837">
    <property type="protein sequence ID" value="ADE30621.1"/>
    <property type="molecule type" value="Genomic_DNA"/>
</dbReference>
<evidence type="ECO:0000256" key="4">
    <source>
        <dbReference type="ARBA" id="ARBA00022729"/>
    </source>
</evidence>
<dbReference type="Gene3D" id="3.40.190.10">
    <property type="entry name" value="Periplasmic binding protein-like II"/>
    <property type="match status" value="1"/>
</dbReference>
<reference evidence="6 7" key="1">
    <citation type="journal article" date="2009" name="J. Infect. Dis.">
        <title>Clinical, experimental, and genomic differences between intermediately pathogenic, highly pathogenic, and epidemic Streptococcus suis.</title>
        <authorList>
            <person name="Ye C."/>
            <person name="Zheng H."/>
            <person name="Zhang J."/>
            <person name="Jing H."/>
            <person name="Wang L."/>
            <person name="Xiong Y."/>
            <person name="Wang W."/>
            <person name="Zhou Z."/>
            <person name="Sun Q."/>
            <person name="Luo X."/>
            <person name="Du H."/>
            <person name="Gottschalk M."/>
            <person name="Xu J."/>
        </authorList>
    </citation>
    <scope>NUCLEOTIDE SEQUENCE [LARGE SCALE GENOMIC DNA]</scope>
    <source>
        <strain evidence="6 7">GZ1</strain>
    </source>
</reference>
<evidence type="ECO:0000256" key="5">
    <source>
        <dbReference type="SAM" id="Phobius"/>
    </source>
</evidence>
<proteinExistence type="inferred from homology"/>
<dbReference type="Proteomes" id="UP000002359">
    <property type="component" value="Chromosome"/>
</dbReference>
<dbReference type="SUPFAM" id="SSF53850">
    <property type="entry name" value="Periplasmic binding protein-like II"/>
    <property type="match status" value="1"/>
</dbReference>
<dbReference type="PATRIC" id="fig|423211.3.peg.155"/>
<dbReference type="HOGENOM" id="CLU_031285_10_5_9"/>
<dbReference type="InterPro" id="IPR050490">
    <property type="entry name" value="Bact_solute-bd_prot1"/>
</dbReference>
<feature type="transmembrane region" description="Helical" evidence="5">
    <location>
        <begin position="55"/>
        <end position="75"/>
    </location>
</feature>
<comment type="similarity">
    <text evidence="2">Belongs to the bacterial solute-binding protein 1 family.</text>
</comment>
<keyword evidence="4" id="KW-0732">Signal</keyword>
<keyword evidence="3" id="KW-0813">Transport</keyword>
<sequence length="475" mass="53391">MTFYLKKLKNIPKSYGICQIFLFDYKALTCYSYSRNNKVRRRIRQKKRSIIMKKIGRYVTLLAAAGLLAACSTSTESSKTTGGSSSGKTEISYAIWDSGQEPGLRKIADEFEKKNPDIKINIQVSDWDSYWTMLEAGATGGSLPDTFWMHSNEIYRYGSNEMLLPLDEYLAKSEDAKLANFPDGLNEIYNINGKQYAIPKDFDTIGLWYNKKLFDEAGIPYPDDTWDWNKLKEVAKKLTKPDGSQYGFGAGLSNQEGYYNFIYQNGGKVITDDLKSGYADPKTIEALDYYFSFVKEKISPAITVDKERAEAFQNGQVAMSVFGSWNLSGFTANDYIRENADVAVLPKGPDGTRATIFNGLGHAIAATTKHPDAAWKWVEYLSSKEAQEMQATLGVAISAYKGAADTWVDSNKNFTIKNYVDMVDYAQIRPYSQTTIKWEDKAYELLKPAYLGEKATEEAAKETADMMNAELATEK</sequence>
<evidence type="ECO:0000313" key="6">
    <source>
        <dbReference type="EMBL" id="ADE30621.1"/>
    </source>
</evidence>
<dbReference type="GO" id="GO:0030313">
    <property type="term" value="C:cell envelope"/>
    <property type="evidence" value="ECO:0007669"/>
    <property type="project" value="UniProtKB-SubCell"/>
</dbReference>
<keyword evidence="5" id="KW-0472">Membrane</keyword>
<organism evidence="6 7">
    <name type="scientific">Streptococcus suis (strain GZ1)</name>
    <dbReference type="NCBI Taxonomy" id="423211"/>
    <lineage>
        <taxon>Bacteria</taxon>
        <taxon>Bacillati</taxon>
        <taxon>Bacillota</taxon>
        <taxon>Bacilli</taxon>
        <taxon>Lactobacillales</taxon>
        <taxon>Streptococcaceae</taxon>
        <taxon>Streptococcus</taxon>
    </lineage>
</organism>
<keyword evidence="5" id="KW-0812">Transmembrane</keyword>
<evidence type="ECO:0000256" key="1">
    <source>
        <dbReference type="ARBA" id="ARBA00004196"/>
    </source>
</evidence>
<comment type="subcellular location">
    <subcellularLocation>
        <location evidence="1">Cell envelope</location>
    </subcellularLocation>
</comment>
<dbReference type="AlphaFoldDB" id="D5AFK6"/>
<evidence type="ECO:0000256" key="2">
    <source>
        <dbReference type="ARBA" id="ARBA00008520"/>
    </source>
</evidence>
<dbReference type="PANTHER" id="PTHR43649:SF31">
    <property type="entry name" value="SN-GLYCEROL-3-PHOSPHATE-BINDING PERIPLASMIC PROTEIN UGPB"/>
    <property type="match status" value="1"/>
</dbReference>
<evidence type="ECO:0000313" key="7">
    <source>
        <dbReference type="Proteomes" id="UP000002359"/>
    </source>
</evidence>
<dbReference type="KEGG" id="ssw:SSGZ1_0156"/>
<protein>
    <submittedName>
        <fullName evidence="6">Putative sugar ABC transporter, sugar-binding protein</fullName>
    </submittedName>
</protein>
<feature type="transmembrane region" description="Helical" evidence="5">
    <location>
        <begin position="14"/>
        <end position="34"/>
    </location>
</feature>
<keyword evidence="5" id="KW-1133">Transmembrane helix</keyword>
<gene>
    <name evidence="6" type="ordered locus">SSGZ1_0156</name>
</gene>
<accession>D5AFK6</accession>